<dbReference type="EMBL" id="CP076753">
    <property type="protein sequence ID" value="QWW25269.1"/>
    <property type="molecule type" value="Genomic_DNA"/>
</dbReference>
<reference evidence="3" key="2">
    <citation type="submission" date="2017-11" db="EMBL/GenBank/DDBJ databases">
        <title>Candida auris genome assembly and annotation.</title>
        <authorList>
            <person name="Munoz J.F."/>
            <person name="Gade L.G."/>
            <person name="Chow N.A."/>
            <person name="Litvintseva A.P."/>
            <person name="Loparev V.N."/>
            <person name="Cuomo C.A."/>
        </authorList>
    </citation>
    <scope>NUCLEOTIDE SEQUENCE</scope>
    <source>
        <strain evidence="3">B8441</strain>
    </source>
</reference>
<accession>A0A2H0ZHN2</accession>
<dbReference type="EMBL" id="PEKT02000009">
    <property type="protein sequence ID" value="PIS49772.1"/>
    <property type="molecule type" value="Genomic_DNA"/>
</dbReference>
<feature type="compositionally biased region" description="Basic and acidic residues" evidence="2">
    <location>
        <begin position="77"/>
        <end position="97"/>
    </location>
</feature>
<sequence length="292" mass="33447">MRINCYFAMDYSDEETQPQIRPVFKKKAVKKVRASKRAYEDVLEDVAVKSPVTTEKPTKSKALERLLRFKTLSGEVNEERNEKDKDFDETATSKKEAAQSGSNTAYKVLEIKEPAKTFSLRESHFREKPVAVENESGSDWENDKPAIVKEGSVSDHEMDIADVEYTVSAPQADPDQYYTEIVSDVDMDEGEEKKSPRTASSVSEYIMQLRKNTEQHQETLESARRRLEVSKWRVEQLEARKAQLLKQAANGRQLDVAEVEQFIRGLYQEEKKVTPMKGSNDDDVDMMSLFAQ</sequence>
<dbReference type="VEuPathDB" id="FungiDB:CJI96_0004355"/>
<proteinExistence type="predicted"/>
<evidence type="ECO:0000256" key="1">
    <source>
        <dbReference type="SAM" id="Coils"/>
    </source>
</evidence>
<evidence type="ECO:0000256" key="2">
    <source>
        <dbReference type="SAM" id="MobiDB-lite"/>
    </source>
</evidence>
<name>A0A2H0ZHN2_CANAR</name>
<evidence type="ECO:0000313" key="3">
    <source>
        <dbReference type="EMBL" id="PIS49772.1"/>
    </source>
</evidence>
<feature type="region of interest" description="Disordered" evidence="2">
    <location>
        <begin position="271"/>
        <end position="292"/>
    </location>
</feature>
<keyword evidence="1" id="KW-0175">Coiled coil</keyword>
<protein>
    <submittedName>
        <fullName evidence="3">Uncharacterized protein</fullName>
    </submittedName>
</protein>
<dbReference type="Proteomes" id="UP000825438">
    <property type="component" value="Chromosome V"/>
</dbReference>
<reference evidence="3" key="1">
    <citation type="journal article" date="2017" name="Clin. Infect. Dis.">
        <title>Simultaneous emergence of multidrug-resistant Candida auris on 3 continents confirmed by whole-genome sequencing and epidemiological analyses.</title>
        <authorList>
            <person name="Lockhart S.R."/>
            <person name="Etienne K.A."/>
            <person name="Vallabhaneni S."/>
            <person name="Farooqi J."/>
            <person name="Chowdhary A."/>
            <person name="Govender N.P."/>
            <person name="Colombo A.L."/>
            <person name="Calvo B."/>
            <person name="Cuomo C.A."/>
            <person name="Desjardins C.A."/>
            <person name="Berkow E.L."/>
            <person name="Castanheira M."/>
            <person name="Magobo R.E."/>
            <person name="Jabeen K."/>
            <person name="Asghar R.J."/>
            <person name="Meis J.F."/>
            <person name="Jackson B."/>
            <person name="Chiller T."/>
            <person name="Litvintseva A.P."/>
        </authorList>
    </citation>
    <scope>NUCLEOTIDE SEQUENCE [LARGE SCALE GENOMIC DNA]</scope>
    <source>
        <strain evidence="3">B8441</strain>
    </source>
</reference>
<organism evidence="3">
    <name type="scientific">Candidozyma auris</name>
    <name type="common">Yeast</name>
    <name type="synonym">Candida auris</name>
    <dbReference type="NCBI Taxonomy" id="498019"/>
    <lineage>
        <taxon>Eukaryota</taxon>
        <taxon>Fungi</taxon>
        <taxon>Dikarya</taxon>
        <taxon>Ascomycota</taxon>
        <taxon>Saccharomycotina</taxon>
        <taxon>Pichiomycetes</taxon>
        <taxon>Metschnikowiaceae</taxon>
        <taxon>Candidozyma</taxon>
    </lineage>
</organism>
<dbReference type="VEuPathDB" id="FungiDB:CJJ07_000669"/>
<gene>
    <name evidence="3" type="ORF">B9J08_004799</name>
    <name evidence="4" type="ORF">CA7LBN_004151</name>
</gene>
<dbReference type="VEuPathDB" id="FungiDB:CJJ09_004810"/>
<dbReference type="VEuPathDB" id="FungiDB:QG37_07436"/>
<feature type="region of interest" description="Disordered" evidence="2">
    <location>
        <begin position="74"/>
        <end position="103"/>
    </location>
</feature>
<feature type="coiled-coil region" evidence="1">
    <location>
        <begin position="206"/>
        <end position="254"/>
    </location>
</feature>
<dbReference type="VEuPathDB" id="FungiDB:CJI97_004653"/>
<reference evidence="4" key="3">
    <citation type="submission" date="2021-06" db="EMBL/GenBank/DDBJ databases">
        <title>Candida auris outbreak in lebanese hospital.</title>
        <authorList>
            <person name="Finianos M."/>
        </authorList>
    </citation>
    <scope>NUCLEOTIDE SEQUENCE</scope>
    <source>
        <strain evidence="4">CA7LBN</strain>
    </source>
</reference>
<dbReference type="VEuPathDB" id="FungiDB:B9J08_004799"/>
<dbReference type="AlphaFoldDB" id="A0A2H0ZHN2"/>
<evidence type="ECO:0000313" key="4">
    <source>
        <dbReference type="EMBL" id="QWW25269.1"/>
    </source>
</evidence>